<dbReference type="Proteomes" id="UP000061227">
    <property type="component" value="Unassembled WGS sequence"/>
</dbReference>
<dbReference type="RefSeq" id="WP_059378225.1">
    <property type="nucleotide sequence ID" value="NZ_DF968065.1"/>
</dbReference>
<dbReference type="EMBL" id="DF968065">
    <property type="protein sequence ID" value="GAP02999.1"/>
    <property type="molecule type" value="Genomic_DNA"/>
</dbReference>
<dbReference type="SUPFAM" id="SSF47162">
    <property type="entry name" value="Apolipoprotein"/>
    <property type="match status" value="1"/>
</dbReference>
<keyword evidence="2" id="KW-0732">Signal</keyword>
<dbReference type="OrthoDB" id="9970617at2"/>
<dbReference type="STRING" id="220714.SAMN05660469_1169"/>
<feature type="chain" id="PRO_5038544807" description="YtxH domain-containing protein" evidence="2">
    <location>
        <begin position="21"/>
        <end position="102"/>
    </location>
</feature>
<gene>
    <name evidence="3" type="ORF">FPFC_031850</name>
</gene>
<evidence type="ECO:0008006" key="5">
    <source>
        <dbReference type="Google" id="ProtNLM"/>
    </source>
</evidence>
<name>A0A3F3H8V3_9LACO</name>
<evidence type="ECO:0000256" key="2">
    <source>
        <dbReference type="SAM" id="SignalP"/>
    </source>
</evidence>
<evidence type="ECO:0000313" key="3">
    <source>
        <dbReference type="EMBL" id="GAP02999.1"/>
    </source>
</evidence>
<proteinExistence type="predicted"/>
<feature type="compositionally biased region" description="Basic and acidic residues" evidence="1">
    <location>
        <begin position="83"/>
        <end position="102"/>
    </location>
</feature>
<evidence type="ECO:0000256" key="1">
    <source>
        <dbReference type="SAM" id="MobiDB-lite"/>
    </source>
</evidence>
<reference evidence="3 4" key="1">
    <citation type="journal article" date="2015" name="BMC Genomics">
        <title>Comparative genomics of Fructobacillus spp. and Leuconostoc spp. reveals niche-specific evolution of Fructobacillus spp.</title>
        <authorList>
            <person name="Endo A."/>
            <person name="Tanizawa Y."/>
            <person name="Tanaka N."/>
            <person name="Maeno S."/>
            <person name="Kumar H."/>
            <person name="Shiwa Y."/>
            <person name="Okada S."/>
            <person name="Yoshikawa H."/>
            <person name="Dicks L."/>
            <person name="Nakagawa J."/>
            <person name="Arita M."/>
        </authorList>
    </citation>
    <scope>NUCLEOTIDE SEQUENCE [LARGE SCALE GENOMIC DNA]</scope>
    <source>
        <strain evidence="3 4">DSM 15468</strain>
    </source>
</reference>
<dbReference type="AlphaFoldDB" id="A0A3F3H8V3"/>
<organism evidence="3 4">
    <name type="scientific">Fructobacillus pseudoficulneus</name>
    <dbReference type="NCBI Taxonomy" id="220714"/>
    <lineage>
        <taxon>Bacteria</taxon>
        <taxon>Bacillati</taxon>
        <taxon>Bacillota</taxon>
        <taxon>Bacilli</taxon>
        <taxon>Lactobacillales</taxon>
        <taxon>Lactobacillaceae</taxon>
        <taxon>Fructobacillus</taxon>
    </lineage>
</organism>
<accession>A0A3F3H8V3</accession>
<keyword evidence="4" id="KW-1185">Reference proteome</keyword>
<feature type="signal peptide" evidence="2">
    <location>
        <begin position="1"/>
        <end position="20"/>
    </location>
</feature>
<sequence>MSKSSKGVVAGFLFAMGATAAYKLMQSNERQEEVKVRIRAGKDQAKEITERLQQALSPYLEKAKSTLDEKKADLANQVVDQEENSREDIELKAADLSVTDDK</sequence>
<evidence type="ECO:0000313" key="4">
    <source>
        <dbReference type="Proteomes" id="UP000061227"/>
    </source>
</evidence>
<feature type="region of interest" description="Disordered" evidence="1">
    <location>
        <begin position="79"/>
        <end position="102"/>
    </location>
</feature>
<protein>
    <recommendedName>
        <fullName evidence="5">YtxH domain-containing protein</fullName>
    </recommendedName>
</protein>